<evidence type="ECO:0000313" key="7">
    <source>
        <dbReference type="EMBL" id="QHQ33884.1"/>
    </source>
</evidence>
<keyword evidence="4 5" id="KW-0472">Membrane</keyword>
<dbReference type="EMBL" id="CP046620">
    <property type="protein sequence ID" value="QHQ33884.1"/>
    <property type="molecule type" value="Genomic_DNA"/>
</dbReference>
<dbReference type="PANTHER" id="PTHR38480:SF1">
    <property type="entry name" value="SLR0254 PROTEIN"/>
    <property type="match status" value="1"/>
</dbReference>
<keyword evidence="3 5" id="KW-1133">Transmembrane helix</keyword>
<feature type="transmembrane region" description="Helical" evidence="5">
    <location>
        <begin position="40"/>
        <end position="64"/>
    </location>
</feature>
<reference evidence="7 8" key="1">
    <citation type="submission" date="2019-12" db="EMBL/GenBank/DDBJ databases">
        <title>Complete genome sequence of Algicella marina strain 9Alg 56(T) isolated from the red alga Tichocarpus crinitus.</title>
        <authorList>
            <person name="Kim S.-G."/>
            <person name="Nedashkovskaya O.I."/>
        </authorList>
    </citation>
    <scope>NUCLEOTIDE SEQUENCE [LARGE SCALE GENOMIC DNA]</scope>
    <source>
        <strain evidence="7 8">9Alg 56</strain>
    </source>
</reference>
<dbReference type="GO" id="GO:0016020">
    <property type="term" value="C:membrane"/>
    <property type="evidence" value="ECO:0007669"/>
    <property type="project" value="UniProtKB-SubCell"/>
</dbReference>
<feature type="transmembrane region" description="Helical" evidence="5">
    <location>
        <begin position="139"/>
        <end position="164"/>
    </location>
</feature>
<protein>
    <submittedName>
        <fullName evidence="7">RDD family protein</fullName>
    </submittedName>
</protein>
<feature type="transmembrane region" description="Helical" evidence="5">
    <location>
        <begin position="71"/>
        <end position="89"/>
    </location>
</feature>
<sequence length="306" mass="34392">MSRKPDSRKRPPVPKTRMTEILPPEGVPIRFDLAGLGGRFGAQLVDILLSLLVVSLFIFVLSAADVITGEGVIAILALSMFLLRAPYYITTEILWNGQTLGKRLLGLRVVSGDGRALSPHAITVRNLMKEFEVFVPGTYLLIASNLGIVPGLILLVWIIALLLIPLFNKRRQRLGDIIANTYVISVPRPVLLPDLTRQPTPAAGQFTFLPHHLDHYGRFELQTLEQLLQVRTGTLNAAARRQHDLNLRRVSDAIVARIGFEENIPEADTDAFLRAFYRTQRAYLENRKLFGDTREDKFHNRSETRA</sequence>
<dbReference type="PANTHER" id="PTHR38480">
    <property type="entry name" value="SLR0254 PROTEIN"/>
    <property type="match status" value="1"/>
</dbReference>
<evidence type="ECO:0000259" key="6">
    <source>
        <dbReference type="Pfam" id="PF06271"/>
    </source>
</evidence>
<dbReference type="Pfam" id="PF06271">
    <property type="entry name" value="RDD"/>
    <property type="match status" value="1"/>
</dbReference>
<evidence type="ECO:0000313" key="8">
    <source>
        <dbReference type="Proteomes" id="UP000464495"/>
    </source>
</evidence>
<evidence type="ECO:0000256" key="2">
    <source>
        <dbReference type="ARBA" id="ARBA00022692"/>
    </source>
</evidence>
<keyword evidence="8" id="KW-1185">Reference proteome</keyword>
<dbReference type="KEGG" id="amaq:GO499_01145"/>
<dbReference type="AlphaFoldDB" id="A0A6P1ST86"/>
<name>A0A6P1ST86_9RHOB</name>
<proteinExistence type="predicted"/>
<evidence type="ECO:0000256" key="3">
    <source>
        <dbReference type="ARBA" id="ARBA00022989"/>
    </source>
</evidence>
<comment type="subcellular location">
    <subcellularLocation>
        <location evidence="1">Membrane</location>
        <topology evidence="1">Multi-pass membrane protein</topology>
    </subcellularLocation>
</comment>
<dbReference type="Proteomes" id="UP000464495">
    <property type="component" value="Chromosome"/>
</dbReference>
<dbReference type="InterPro" id="IPR010432">
    <property type="entry name" value="RDD"/>
</dbReference>
<evidence type="ECO:0000256" key="1">
    <source>
        <dbReference type="ARBA" id="ARBA00004141"/>
    </source>
</evidence>
<evidence type="ECO:0000256" key="5">
    <source>
        <dbReference type="SAM" id="Phobius"/>
    </source>
</evidence>
<organism evidence="7 8">
    <name type="scientific">Algicella marina</name>
    <dbReference type="NCBI Taxonomy" id="2683284"/>
    <lineage>
        <taxon>Bacteria</taxon>
        <taxon>Pseudomonadati</taxon>
        <taxon>Pseudomonadota</taxon>
        <taxon>Alphaproteobacteria</taxon>
        <taxon>Rhodobacterales</taxon>
        <taxon>Paracoccaceae</taxon>
        <taxon>Algicella</taxon>
    </lineage>
</organism>
<dbReference type="RefSeq" id="WP_161860455.1">
    <property type="nucleotide sequence ID" value="NZ_CP046620.1"/>
</dbReference>
<gene>
    <name evidence="7" type="ORF">GO499_01145</name>
</gene>
<evidence type="ECO:0000256" key="4">
    <source>
        <dbReference type="ARBA" id="ARBA00023136"/>
    </source>
</evidence>
<accession>A0A6P1ST86</accession>
<feature type="domain" description="RDD" evidence="6">
    <location>
        <begin position="33"/>
        <end position="180"/>
    </location>
</feature>
<keyword evidence="2 5" id="KW-0812">Transmembrane</keyword>